<feature type="region of interest" description="Disordered" evidence="4">
    <location>
        <begin position="131"/>
        <end position="158"/>
    </location>
</feature>
<keyword evidence="3" id="KW-0807">Transducer</keyword>
<keyword evidence="1" id="KW-0547">Nucleotide-binding</keyword>
<reference evidence="5 6" key="1">
    <citation type="journal article" date="2023" name="Nucleic Acids Res.">
        <title>The hologenome of Daphnia magna reveals possible DNA methylation and microbiome-mediated evolution of the host genome.</title>
        <authorList>
            <person name="Chaturvedi A."/>
            <person name="Li X."/>
            <person name="Dhandapani V."/>
            <person name="Marshall H."/>
            <person name="Kissane S."/>
            <person name="Cuenca-Cambronero M."/>
            <person name="Asole G."/>
            <person name="Calvet F."/>
            <person name="Ruiz-Romero M."/>
            <person name="Marangio P."/>
            <person name="Guigo R."/>
            <person name="Rago D."/>
            <person name="Mirbahai L."/>
            <person name="Eastwood N."/>
            <person name="Colbourne J.K."/>
            <person name="Zhou J."/>
            <person name="Mallon E."/>
            <person name="Orsini L."/>
        </authorList>
    </citation>
    <scope>NUCLEOTIDE SEQUENCE [LARGE SCALE GENOMIC DNA]</scope>
    <source>
        <strain evidence="5">LRV0_1</strain>
    </source>
</reference>
<organism evidence="5 6">
    <name type="scientific">Daphnia magna</name>
    <dbReference type="NCBI Taxonomy" id="35525"/>
    <lineage>
        <taxon>Eukaryota</taxon>
        <taxon>Metazoa</taxon>
        <taxon>Ecdysozoa</taxon>
        <taxon>Arthropoda</taxon>
        <taxon>Crustacea</taxon>
        <taxon>Branchiopoda</taxon>
        <taxon>Diplostraca</taxon>
        <taxon>Cladocera</taxon>
        <taxon>Anomopoda</taxon>
        <taxon>Daphniidae</taxon>
        <taxon>Daphnia</taxon>
    </lineage>
</organism>
<dbReference type="PANTHER" id="PTHR10218:SF212">
    <property type="entry name" value="G PROTEIN ALPHA S SUBUNIT"/>
    <property type="match status" value="1"/>
</dbReference>
<evidence type="ECO:0000313" key="5">
    <source>
        <dbReference type="EMBL" id="KAK4025685.1"/>
    </source>
</evidence>
<evidence type="ECO:0000256" key="3">
    <source>
        <dbReference type="ARBA" id="ARBA00023224"/>
    </source>
</evidence>
<accession>A0ABR0AKP6</accession>
<keyword evidence="2" id="KW-0342">GTP-binding</keyword>
<dbReference type="SUPFAM" id="SSF52540">
    <property type="entry name" value="P-loop containing nucleoside triphosphate hydrolases"/>
    <property type="match status" value="1"/>
</dbReference>
<evidence type="ECO:0000256" key="4">
    <source>
        <dbReference type="SAM" id="MobiDB-lite"/>
    </source>
</evidence>
<sequence>MEDITHSGVLSKYGGSQQKQQRRRLAAPFDSELKLISLDLVGGFAQHLHHNRCVATQALPIKTDNRSQKDLSSNTSATIGNKAPNGRSTGSPKESGTAVTSVKLVAVPSPNKLTTSQPLVCLTRKLASAQPICSSPSPTWQVQSKSGGGRPKPQSVEKQSYVAYAAGETTDRQQPQHPPSRRSWSTAIVMGCFGRSSSKSDAEESKRRKEANKKINQQIQKDKQVYRATHRLLLLGAGESGKSTIVKQMRILHVDGFSEE</sequence>
<feature type="region of interest" description="Disordered" evidence="4">
    <location>
        <begin position="64"/>
        <end position="97"/>
    </location>
</feature>
<name>A0ABR0AKP6_9CRUS</name>
<dbReference type="EMBL" id="JAOYFB010000038">
    <property type="protein sequence ID" value="KAK4025685.1"/>
    <property type="molecule type" value="Genomic_DNA"/>
</dbReference>
<evidence type="ECO:0000256" key="1">
    <source>
        <dbReference type="ARBA" id="ARBA00022741"/>
    </source>
</evidence>
<dbReference type="Proteomes" id="UP001234178">
    <property type="component" value="Unassembled WGS sequence"/>
</dbReference>
<evidence type="ECO:0000313" key="6">
    <source>
        <dbReference type="Proteomes" id="UP001234178"/>
    </source>
</evidence>
<dbReference type="PANTHER" id="PTHR10218">
    <property type="entry name" value="GTP-BINDING PROTEIN ALPHA SUBUNIT"/>
    <property type="match status" value="1"/>
</dbReference>
<dbReference type="Pfam" id="PF00503">
    <property type="entry name" value="G-alpha"/>
    <property type="match status" value="1"/>
</dbReference>
<dbReference type="Gene3D" id="3.40.50.300">
    <property type="entry name" value="P-loop containing nucleotide triphosphate hydrolases"/>
    <property type="match status" value="1"/>
</dbReference>
<protein>
    <recommendedName>
        <fullName evidence="7">Guanine nucleotide-binding protein G(S) subunit alpha</fullName>
    </recommendedName>
</protein>
<comment type="caution">
    <text evidence="5">The sequence shown here is derived from an EMBL/GenBank/DDBJ whole genome shotgun (WGS) entry which is preliminary data.</text>
</comment>
<dbReference type="PROSITE" id="PS51882">
    <property type="entry name" value="G_ALPHA"/>
    <property type="match status" value="1"/>
</dbReference>
<feature type="region of interest" description="Disordered" evidence="4">
    <location>
        <begin position="195"/>
        <end position="221"/>
    </location>
</feature>
<feature type="region of interest" description="Disordered" evidence="4">
    <location>
        <begin position="1"/>
        <end position="25"/>
    </location>
</feature>
<dbReference type="InterPro" id="IPR001019">
    <property type="entry name" value="Gprotein_alpha_su"/>
</dbReference>
<feature type="compositionally biased region" description="Polar residues" evidence="4">
    <location>
        <begin position="70"/>
        <end position="79"/>
    </location>
</feature>
<feature type="compositionally biased region" description="Polar residues" evidence="4">
    <location>
        <begin position="86"/>
        <end position="97"/>
    </location>
</feature>
<feature type="compositionally biased region" description="Polar residues" evidence="4">
    <location>
        <begin position="131"/>
        <end position="145"/>
    </location>
</feature>
<evidence type="ECO:0000256" key="2">
    <source>
        <dbReference type="ARBA" id="ARBA00023134"/>
    </source>
</evidence>
<keyword evidence="6" id="KW-1185">Reference proteome</keyword>
<dbReference type="InterPro" id="IPR027417">
    <property type="entry name" value="P-loop_NTPase"/>
</dbReference>
<evidence type="ECO:0008006" key="7">
    <source>
        <dbReference type="Google" id="ProtNLM"/>
    </source>
</evidence>
<proteinExistence type="predicted"/>
<feature type="compositionally biased region" description="Basic and acidic residues" evidence="4">
    <location>
        <begin position="198"/>
        <end position="207"/>
    </location>
</feature>
<gene>
    <name evidence="5" type="ORF">OUZ56_014736</name>
</gene>